<evidence type="ECO:0000256" key="3">
    <source>
        <dbReference type="ARBA" id="ARBA00022827"/>
    </source>
</evidence>
<evidence type="ECO:0000256" key="5">
    <source>
        <dbReference type="SAM" id="SignalP"/>
    </source>
</evidence>
<evidence type="ECO:0000313" key="8">
    <source>
        <dbReference type="Proteomes" id="UP000756346"/>
    </source>
</evidence>
<dbReference type="PANTHER" id="PTHR42973:SF53">
    <property type="entry name" value="FAD-BINDING PCMH-TYPE DOMAIN-CONTAINING PROTEIN-RELATED"/>
    <property type="match status" value="1"/>
</dbReference>
<feature type="chain" id="PRO_5040476175" description="FAD-binding PCMH-type domain-containing protein" evidence="5">
    <location>
        <begin position="21"/>
        <end position="499"/>
    </location>
</feature>
<dbReference type="Gene3D" id="3.30.465.10">
    <property type="match status" value="1"/>
</dbReference>
<dbReference type="GO" id="GO:0016491">
    <property type="term" value="F:oxidoreductase activity"/>
    <property type="evidence" value="ECO:0007669"/>
    <property type="project" value="UniProtKB-KW"/>
</dbReference>
<dbReference type="PROSITE" id="PS51387">
    <property type="entry name" value="FAD_PCMH"/>
    <property type="match status" value="1"/>
</dbReference>
<evidence type="ECO:0000256" key="2">
    <source>
        <dbReference type="ARBA" id="ARBA00022630"/>
    </source>
</evidence>
<name>A0A9P9BIG7_9PEZI</name>
<organism evidence="7 8">
    <name type="scientific">Microdochium trichocladiopsis</name>
    <dbReference type="NCBI Taxonomy" id="1682393"/>
    <lineage>
        <taxon>Eukaryota</taxon>
        <taxon>Fungi</taxon>
        <taxon>Dikarya</taxon>
        <taxon>Ascomycota</taxon>
        <taxon>Pezizomycotina</taxon>
        <taxon>Sordariomycetes</taxon>
        <taxon>Xylariomycetidae</taxon>
        <taxon>Xylariales</taxon>
        <taxon>Microdochiaceae</taxon>
        <taxon>Microdochium</taxon>
    </lineage>
</organism>
<dbReference type="PANTHER" id="PTHR42973">
    <property type="entry name" value="BINDING OXIDOREDUCTASE, PUTATIVE (AFU_ORTHOLOGUE AFUA_1G17690)-RELATED"/>
    <property type="match status" value="1"/>
</dbReference>
<gene>
    <name evidence="7" type="ORF">B0I36DRAFT_369336</name>
</gene>
<accession>A0A9P9BIG7</accession>
<dbReference type="GO" id="GO:0071949">
    <property type="term" value="F:FAD binding"/>
    <property type="evidence" value="ECO:0007669"/>
    <property type="project" value="InterPro"/>
</dbReference>
<reference evidence="7" key="1">
    <citation type="journal article" date="2021" name="Nat. Commun.">
        <title>Genetic determinants of endophytism in the Arabidopsis root mycobiome.</title>
        <authorList>
            <person name="Mesny F."/>
            <person name="Miyauchi S."/>
            <person name="Thiergart T."/>
            <person name="Pickel B."/>
            <person name="Atanasova L."/>
            <person name="Karlsson M."/>
            <person name="Huettel B."/>
            <person name="Barry K.W."/>
            <person name="Haridas S."/>
            <person name="Chen C."/>
            <person name="Bauer D."/>
            <person name="Andreopoulos W."/>
            <person name="Pangilinan J."/>
            <person name="LaButti K."/>
            <person name="Riley R."/>
            <person name="Lipzen A."/>
            <person name="Clum A."/>
            <person name="Drula E."/>
            <person name="Henrissat B."/>
            <person name="Kohler A."/>
            <person name="Grigoriev I.V."/>
            <person name="Martin F.M."/>
            <person name="Hacquard S."/>
        </authorList>
    </citation>
    <scope>NUCLEOTIDE SEQUENCE</scope>
    <source>
        <strain evidence="7">MPI-CAGE-CH-0230</strain>
    </source>
</reference>
<dbReference type="Pfam" id="PF01565">
    <property type="entry name" value="FAD_binding_4"/>
    <property type="match status" value="1"/>
</dbReference>
<dbReference type="InterPro" id="IPR036318">
    <property type="entry name" value="FAD-bd_PCMH-like_sf"/>
</dbReference>
<evidence type="ECO:0000256" key="1">
    <source>
        <dbReference type="ARBA" id="ARBA00005466"/>
    </source>
</evidence>
<keyword evidence="5" id="KW-0732">Signal</keyword>
<feature type="signal peptide" evidence="5">
    <location>
        <begin position="1"/>
        <end position="20"/>
    </location>
</feature>
<feature type="domain" description="FAD-binding PCMH-type" evidence="6">
    <location>
        <begin position="62"/>
        <end position="233"/>
    </location>
</feature>
<keyword evidence="2" id="KW-0285">Flavoprotein</keyword>
<dbReference type="SUPFAM" id="SSF56176">
    <property type="entry name" value="FAD-binding/transporter-associated domain-like"/>
    <property type="match status" value="1"/>
</dbReference>
<dbReference type="AlphaFoldDB" id="A0A9P9BIG7"/>
<protein>
    <recommendedName>
        <fullName evidence="6">FAD-binding PCMH-type domain-containing protein</fullName>
    </recommendedName>
</protein>
<dbReference type="GeneID" id="70189307"/>
<dbReference type="InterPro" id="IPR016169">
    <property type="entry name" value="FAD-bd_PCMH_sub2"/>
</dbReference>
<sequence length="499" mass="53013">MAYLITLVAAISSLVPVATCKRDTKNECCAAFLADPSLRDKVFLPESSTYAERLADYYSKNAALSPSCMVLPLSTGDVSAIAATIYENGCQFGIRSGGHSAYAGANSVEGGVTVDFGYMNATSYTPGSGSVVIPAGSTWGQVYETLDPLGVSVAGGRASSVGVGGFTTGGGYSFHANAVGWACDTVRNFEVVLANGTVINANSEENADLWKAQKGASGNFGFVTQVEFDVQPTNRIWGGFIFYPAAQALALFEAYVEFVNNMDKKPNSQALMGIIGNETPNVQYLAPISENTGVPDRAAFEGLFSISNATSSVKDHTYADIAPLVVALTHPGWYSNWIVELYASNVDMLSSINDSFLKTLAKMRAAVPNRQFSFLVELQPVTQSIVKHSAARGGNVLGLDSVVADGPAVMCMLSLTVEMTDLQEALLPLALDLRDEIVAYADGKGLNKNWRYAPYAWGNQDPLADYGTENIALIKAAAGKYDPDGVFQTLRASGFKIPV</sequence>
<dbReference type="OrthoDB" id="2151789at2759"/>
<comment type="similarity">
    <text evidence="1">Belongs to the oxygen-dependent FAD-linked oxidoreductase family.</text>
</comment>
<dbReference type="InterPro" id="IPR016166">
    <property type="entry name" value="FAD-bd_PCMH"/>
</dbReference>
<dbReference type="RefSeq" id="XP_046005340.1">
    <property type="nucleotide sequence ID" value="XM_046159761.1"/>
</dbReference>
<comment type="caution">
    <text evidence="7">The sequence shown here is derived from an EMBL/GenBank/DDBJ whole genome shotgun (WGS) entry which is preliminary data.</text>
</comment>
<keyword evidence="8" id="KW-1185">Reference proteome</keyword>
<dbReference type="Proteomes" id="UP000756346">
    <property type="component" value="Unassembled WGS sequence"/>
</dbReference>
<dbReference type="InterPro" id="IPR050416">
    <property type="entry name" value="FAD-linked_Oxidoreductase"/>
</dbReference>
<evidence type="ECO:0000256" key="4">
    <source>
        <dbReference type="ARBA" id="ARBA00023002"/>
    </source>
</evidence>
<proteinExistence type="inferred from homology"/>
<dbReference type="EMBL" id="JAGTJQ010000013">
    <property type="protein sequence ID" value="KAH7014373.1"/>
    <property type="molecule type" value="Genomic_DNA"/>
</dbReference>
<keyword evidence="4" id="KW-0560">Oxidoreductase</keyword>
<dbReference type="InterPro" id="IPR006094">
    <property type="entry name" value="Oxid_FAD_bind_N"/>
</dbReference>
<evidence type="ECO:0000259" key="6">
    <source>
        <dbReference type="PROSITE" id="PS51387"/>
    </source>
</evidence>
<keyword evidence="3" id="KW-0274">FAD</keyword>
<evidence type="ECO:0000313" key="7">
    <source>
        <dbReference type="EMBL" id="KAH7014373.1"/>
    </source>
</evidence>